<feature type="region of interest" description="Disordered" evidence="1">
    <location>
        <begin position="1"/>
        <end position="35"/>
    </location>
</feature>
<gene>
    <name evidence="2" type="ORF">PsYK624_000940</name>
</gene>
<dbReference type="AlphaFoldDB" id="A0A9P3FX75"/>
<comment type="caution">
    <text evidence="2">The sequence shown here is derived from an EMBL/GenBank/DDBJ whole genome shotgun (WGS) entry which is preliminary data.</text>
</comment>
<accession>A0A9P3FX75</accession>
<keyword evidence="3" id="KW-1185">Reference proteome</keyword>
<evidence type="ECO:0000256" key="1">
    <source>
        <dbReference type="SAM" id="MobiDB-lite"/>
    </source>
</evidence>
<protein>
    <submittedName>
        <fullName evidence="2">Uncharacterized protein</fullName>
    </submittedName>
</protein>
<evidence type="ECO:0000313" key="2">
    <source>
        <dbReference type="EMBL" id="GJE84020.1"/>
    </source>
</evidence>
<dbReference type="EMBL" id="BPQB01000001">
    <property type="protein sequence ID" value="GJE84020.1"/>
    <property type="molecule type" value="Genomic_DNA"/>
</dbReference>
<reference evidence="2 3" key="1">
    <citation type="submission" date="2021-08" db="EMBL/GenBank/DDBJ databases">
        <title>Draft Genome Sequence of Phanerochaete sordida strain YK-624.</title>
        <authorList>
            <person name="Mori T."/>
            <person name="Dohra H."/>
            <person name="Suzuki T."/>
            <person name="Kawagishi H."/>
            <person name="Hirai H."/>
        </authorList>
    </citation>
    <scope>NUCLEOTIDE SEQUENCE [LARGE SCALE GENOMIC DNA]</scope>
    <source>
        <strain evidence="2 3">YK-624</strain>
    </source>
</reference>
<organism evidence="2 3">
    <name type="scientific">Phanerochaete sordida</name>
    <dbReference type="NCBI Taxonomy" id="48140"/>
    <lineage>
        <taxon>Eukaryota</taxon>
        <taxon>Fungi</taxon>
        <taxon>Dikarya</taxon>
        <taxon>Basidiomycota</taxon>
        <taxon>Agaricomycotina</taxon>
        <taxon>Agaricomycetes</taxon>
        <taxon>Polyporales</taxon>
        <taxon>Phanerochaetaceae</taxon>
        <taxon>Phanerochaete</taxon>
    </lineage>
</organism>
<dbReference type="Proteomes" id="UP000703269">
    <property type="component" value="Unassembled WGS sequence"/>
</dbReference>
<feature type="compositionally biased region" description="Polar residues" evidence="1">
    <location>
        <begin position="1"/>
        <end position="16"/>
    </location>
</feature>
<evidence type="ECO:0000313" key="3">
    <source>
        <dbReference type="Proteomes" id="UP000703269"/>
    </source>
</evidence>
<sequence length="82" mass="9515">MPNATLNDKHSPAQSPSRRRLVTQHTNVRPHNFNRRVKTPISFAVQRLSDSSQTLTRVYAIHKTHTPRTRRCLSHTLILNHI</sequence>
<name>A0A9P3FX75_9APHY</name>
<proteinExistence type="predicted"/>